<accession>A0A3D9SS51</accession>
<evidence type="ECO:0000259" key="1">
    <source>
        <dbReference type="Pfam" id="PF01872"/>
    </source>
</evidence>
<dbReference type="PANTHER" id="PTHR38011">
    <property type="entry name" value="DIHYDROFOLATE REDUCTASE FAMILY PROTEIN (AFU_ORTHOLOGUE AFUA_8G06820)"/>
    <property type="match status" value="1"/>
</dbReference>
<comment type="caution">
    <text evidence="2">The sequence shown here is derived from an EMBL/GenBank/DDBJ whole genome shotgun (WGS) entry which is preliminary data.</text>
</comment>
<feature type="domain" description="Bacterial bifunctional deaminase-reductase C-terminal" evidence="1">
    <location>
        <begin position="3"/>
        <end position="184"/>
    </location>
</feature>
<dbReference type="InterPro" id="IPR024072">
    <property type="entry name" value="DHFR-like_dom_sf"/>
</dbReference>
<organism evidence="2 3">
    <name type="scientific">Thermomonospora umbrina</name>
    <dbReference type="NCBI Taxonomy" id="111806"/>
    <lineage>
        <taxon>Bacteria</taxon>
        <taxon>Bacillati</taxon>
        <taxon>Actinomycetota</taxon>
        <taxon>Actinomycetes</taxon>
        <taxon>Streptosporangiales</taxon>
        <taxon>Thermomonosporaceae</taxon>
        <taxon>Thermomonospora</taxon>
    </lineage>
</organism>
<dbReference type="Pfam" id="PF01872">
    <property type="entry name" value="RibD_C"/>
    <property type="match status" value="1"/>
</dbReference>
<dbReference type="AlphaFoldDB" id="A0A3D9SS51"/>
<sequence length="195" mass="21248">MGKIVVTAFVTLDGVIQAPGFREEDRDGGFERGGWIQPYADSTVDDRAVRSVLAADALLLGRRSYELLSGYWPTADPDDPRTGKLNDQPKYVVSHTLKTAEWSNTTVLDGDVVEQVAALKEQYDEISIWGSSRLIAVLLEHGLIDEFVLLVYPIVVGGGKRLFNGDTPLNLELIETTVSGTGVAIHTYRRAAGTA</sequence>
<keyword evidence="3" id="KW-1185">Reference proteome</keyword>
<dbReference type="SUPFAM" id="SSF53597">
    <property type="entry name" value="Dihydrofolate reductase-like"/>
    <property type="match status" value="1"/>
</dbReference>
<dbReference type="Proteomes" id="UP000256661">
    <property type="component" value="Unassembled WGS sequence"/>
</dbReference>
<name>A0A3D9SS51_9ACTN</name>
<evidence type="ECO:0000313" key="2">
    <source>
        <dbReference type="EMBL" id="REE96793.1"/>
    </source>
</evidence>
<protein>
    <submittedName>
        <fullName evidence="2">Dihydrofolate reductase</fullName>
    </submittedName>
</protein>
<dbReference type="GO" id="GO:0009231">
    <property type="term" value="P:riboflavin biosynthetic process"/>
    <property type="evidence" value="ECO:0007669"/>
    <property type="project" value="InterPro"/>
</dbReference>
<dbReference type="InterPro" id="IPR050765">
    <property type="entry name" value="Riboflavin_Biosynth_HTPR"/>
</dbReference>
<evidence type="ECO:0000313" key="3">
    <source>
        <dbReference type="Proteomes" id="UP000256661"/>
    </source>
</evidence>
<dbReference type="EMBL" id="QTTT01000001">
    <property type="protein sequence ID" value="REE96793.1"/>
    <property type="molecule type" value="Genomic_DNA"/>
</dbReference>
<dbReference type="GO" id="GO:0008703">
    <property type="term" value="F:5-amino-6-(5-phosphoribosylamino)uracil reductase activity"/>
    <property type="evidence" value="ECO:0007669"/>
    <property type="project" value="InterPro"/>
</dbReference>
<proteinExistence type="predicted"/>
<dbReference type="PANTHER" id="PTHR38011:SF2">
    <property type="entry name" value="BIFUNCTIONAL DEAMINASE-REDUCTASE DOMAIN PROTEIN"/>
    <property type="match status" value="1"/>
</dbReference>
<dbReference type="InterPro" id="IPR002734">
    <property type="entry name" value="RibDG_C"/>
</dbReference>
<reference evidence="2 3" key="1">
    <citation type="submission" date="2018-08" db="EMBL/GenBank/DDBJ databases">
        <title>Sequencing the genomes of 1000 actinobacteria strains.</title>
        <authorList>
            <person name="Klenk H.-P."/>
        </authorList>
    </citation>
    <scope>NUCLEOTIDE SEQUENCE [LARGE SCALE GENOMIC DNA]</scope>
    <source>
        <strain evidence="2 3">DSM 43927</strain>
    </source>
</reference>
<gene>
    <name evidence="2" type="ORF">DFJ69_2242</name>
</gene>
<dbReference type="Gene3D" id="3.40.430.10">
    <property type="entry name" value="Dihydrofolate Reductase, subunit A"/>
    <property type="match status" value="1"/>
</dbReference>
<dbReference type="OrthoDB" id="7342392at2"/>